<dbReference type="PANTHER" id="PTHR44366:SF1">
    <property type="entry name" value="UDP-N-ACETYLGLUCOSAMINE--PEPTIDE N-ACETYLGLUCOSAMINYLTRANSFERASE 110 KDA SUBUNIT"/>
    <property type="match status" value="1"/>
</dbReference>
<dbReference type="SMART" id="SM00028">
    <property type="entry name" value="TPR"/>
    <property type="match status" value="7"/>
</dbReference>
<feature type="region of interest" description="Disordered" evidence="2">
    <location>
        <begin position="314"/>
        <end position="357"/>
    </location>
</feature>
<feature type="compositionally biased region" description="Basic residues" evidence="2">
    <location>
        <begin position="332"/>
        <end position="345"/>
    </location>
</feature>
<dbReference type="Proteomes" id="UP000651050">
    <property type="component" value="Unassembled WGS sequence"/>
</dbReference>
<dbReference type="SUPFAM" id="SSF48452">
    <property type="entry name" value="TPR-like"/>
    <property type="match status" value="1"/>
</dbReference>
<evidence type="ECO:0000313" key="3">
    <source>
        <dbReference type="EMBL" id="MBG9388189.1"/>
    </source>
</evidence>
<keyword evidence="1" id="KW-0802">TPR repeat</keyword>
<keyword evidence="4" id="KW-1185">Reference proteome</keyword>
<feature type="repeat" description="TPR" evidence="1">
    <location>
        <begin position="202"/>
        <end position="235"/>
    </location>
</feature>
<feature type="repeat" description="TPR" evidence="1">
    <location>
        <begin position="236"/>
        <end position="269"/>
    </location>
</feature>
<comment type="caution">
    <text evidence="3">The sequence shown here is derived from an EMBL/GenBank/DDBJ whole genome shotgun (WGS) entry which is preliminary data.</text>
</comment>
<dbReference type="InterPro" id="IPR019734">
    <property type="entry name" value="TPR_rpt"/>
</dbReference>
<protein>
    <submittedName>
        <fullName evidence="3">Tetratricopeptide repeat protein</fullName>
    </submittedName>
</protein>
<dbReference type="Pfam" id="PF13414">
    <property type="entry name" value="TPR_11"/>
    <property type="match status" value="1"/>
</dbReference>
<dbReference type="PROSITE" id="PS50293">
    <property type="entry name" value="TPR_REGION"/>
    <property type="match status" value="1"/>
</dbReference>
<proteinExistence type="predicted"/>
<dbReference type="PROSITE" id="PS50005">
    <property type="entry name" value="TPR"/>
    <property type="match status" value="4"/>
</dbReference>
<evidence type="ECO:0000313" key="4">
    <source>
        <dbReference type="Proteomes" id="UP000651050"/>
    </source>
</evidence>
<gene>
    <name evidence="3" type="ORF">I5803_09170</name>
</gene>
<dbReference type="InterPro" id="IPR011990">
    <property type="entry name" value="TPR-like_helical_dom_sf"/>
</dbReference>
<dbReference type="InterPro" id="IPR037919">
    <property type="entry name" value="OGT"/>
</dbReference>
<evidence type="ECO:0000256" key="2">
    <source>
        <dbReference type="SAM" id="MobiDB-lite"/>
    </source>
</evidence>
<dbReference type="PANTHER" id="PTHR44366">
    <property type="entry name" value="UDP-N-ACETYLGLUCOSAMINE--PEPTIDE N-ACETYLGLUCOSAMINYLTRANSFERASE 110 KDA SUBUNIT"/>
    <property type="match status" value="1"/>
</dbReference>
<organism evidence="3 4">
    <name type="scientific">Caenimonas aquaedulcis</name>
    <dbReference type="NCBI Taxonomy" id="2793270"/>
    <lineage>
        <taxon>Bacteria</taxon>
        <taxon>Pseudomonadati</taxon>
        <taxon>Pseudomonadota</taxon>
        <taxon>Betaproteobacteria</taxon>
        <taxon>Burkholderiales</taxon>
        <taxon>Comamonadaceae</taxon>
        <taxon>Caenimonas</taxon>
    </lineage>
</organism>
<dbReference type="Gene3D" id="1.25.40.10">
    <property type="entry name" value="Tetratricopeptide repeat domain"/>
    <property type="match status" value="4"/>
</dbReference>
<dbReference type="Pfam" id="PF13181">
    <property type="entry name" value="TPR_8"/>
    <property type="match status" value="1"/>
</dbReference>
<evidence type="ECO:0000256" key="1">
    <source>
        <dbReference type="PROSITE-ProRule" id="PRU00339"/>
    </source>
</evidence>
<name>A0A931MGW0_9BURK</name>
<dbReference type="RefSeq" id="WP_196986064.1">
    <property type="nucleotide sequence ID" value="NZ_JADWYS010000001.1"/>
</dbReference>
<dbReference type="EMBL" id="JADWYS010000001">
    <property type="protein sequence ID" value="MBG9388189.1"/>
    <property type="molecule type" value="Genomic_DNA"/>
</dbReference>
<feature type="repeat" description="TPR" evidence="1">
    <location>
        <begin position="82"/>
        <end position="115"/>
    </location>
</feature>
<feature type="repeat" description="TPR" evidence="1">
    <location>
        <begin position="270"/>
        <end position="303"/>
    </location>
</feature>
<dbReference type="GO" id="GO:0006493">
    <property type="term" value="P:protein O-linked glycosylation"/>
    <property type="evidence" value="ECO:0007669"/>
    <property type="project" value="InterPro"/>
</dbReference>
<dbReference type="Pfam" id="PF14559">
    <property type="entry name" value="TPR_19"/>
    <property type="match status" value="2"/>
</dbReference>
<dbReference type="AlphaFoldDB" id="A0A931MGW0"/>
<sequence length="357" mass="39194">MAKSLATLLQEAGQRLEKFDFGSALHLYQQAMAAAPHNAAAAMGMALTLNRTGRPADALTLLQKIWGAMSVASPKPSPTQQASVLAQIALAHEQLGKMGDALEAYRQAARLVRSDELRHRIKQLEPLVSSSPPVQQLILNGRRLHNARQYEEAAKTFQGALRIQSDNAEVLHGLALALRALKQSTEAMPLLQKAIILVPDRADYYNDLGLLFQDRLDFAKAVSFHKRAIKVDPRFISAWINLGVAHKRLGRLEDAASAYAKALEINPRSPEAHNNLGNLMRIQGQLVEARNHLRRALALAPTYEDAKSNLAEVTKAIADSRKPPPPPEVKPKSPRKVVAKKKPAKVIRTAKPARAKK</sequence>
<dbReference type="GO" id="GO:0097363">
    <property type="term" value="F:protein O-acetylglucosaminyltransferase activity"/>
    <property type="evidence" value="ECO:0007669"/>
    <property type="project" value="TreeGrafter"/>
</dbReference>
<reference evidence="3" key="1">
    <citation type="submission" date="2020-11" db="EMBL/GenBank/DDBJ databases">
        <title>Bacterial whole genome sequence for Caenimonas sp. DR4.4.</title>
        <authorList>
            <person name="Le V."/>
            <person name="Ko S.-R."/>
            <person name="Ahn C.-Y."/>
            <person name="Oh H.-M."/>
        </authorList>
    </citation>
    <scope>NUCLEOTIDE SEQUENCE</scope>
    <source>
        <strain evidence="3">DR4.4</strain>
    </source>
</reference>
<accession>A0A931MGW0</accession>